<dbReference type="STRING" id="649333.SAMN04487989_102116"/>
<name>A0A1I5AKC5_9FLAO</name>
<organism evidence="1 2">
    <name type="scientific">Bizionia echini</name>
    <dbReference type="NCBI Taxonomy" id="649333"/>
    <lineage>
        <taxon>Bacteria</taxon>
        <taxon>Pseudomonadati</taxon>
        <taxon>Bacteroidota</taxon>
        <taxon>Flavobacteriia</taxon>
        <taxon>Flavobacteriales</taxon>
        <taxon>Flavobacteriaceae</taxon>
        <taxon>Bizionia</taxon>
    </lineage>
</organism>
<keyword evidence="2" id="KW-1185">Reference proteome</keyword>
<reference evidence="2" key="1">
    <citation type="submission" date="2016-10" db="EMBL/GenBank/DDBJ databases">
        <authorList>
            <person name="Varghese N."/>
            <person name="Submissions S."/>
        </authorList>
    </citation>
    <scope>NUCLEOTIDE SEQUENCE [LARGE SCALE GENOMIC DNA]</scope>
    <source>
        <strain evidence="2">DSM 23925</strain>
    </source>
</reference>
<dbReference type="AlphaFoldDB" id="A0A1I5AKC5"/>
<accession>A0A1I5AKC5</accession>
<dbReference type="RefSeq" id="WP_092206904.1">
    <property type="nucleotide sequence ID" value="NZ_FOVN01000002.1"/>
</dbReference>
<sequence length="321" mass="34515">MKAFLTLLIIVCFFSKNQAQSIEKFSIDSGGAVATAGNLEILYTIGEVHVQELNTANIHVSEGFINGTMKIKINPRLFLQGPLLNPVTSGLMNDNLRQNAIIPTTSPYPDLATCNASVFSITGNNAIVDWVWVELRAANDNTKVINGKSALLQRDGDVVGLDGFSDVIMNAAPTDYYVVVNHRNHLGAMSFGTISLNEAVASIVDFTNSGFATYGMHAQAILVSGNTALWAGDVNGNNQVRYLGPNNDSATLKSIILNASGNTSNSNYFPYSNYNSGDINLNGIVRYLGPGNDKGILKNIILNHPANPSSNYFPISQQIPN</sequence>
<dbReference type="Proteomes" id="UP000198705">
    <property type="component" value="Unassembled WGS sequence"/>
</dbReference>
<dbReference type="EMBL" id="FOVN01000002">
    <property type="protein sequence ID" value="SFN62883.1"/>
    <property type="molecule type" value="Genomic_DNA"/>
</dbReference>
<protein>
    <recommendedName>
        <fullName evidence="3">Hemagglutinin protein</fullName>
    </recommendedName>
</protein>
<evidence type="ECO:0000313" key="1">
    <source>
        <dbReference type="EMBL" id="SFN62883.1"/>
    </source>
</evidence>
<evidence type="ECO:0000313" key="2">
    <source>
        <dbReference type="Proteomes" id="UP000198705"/>
    </source>
</evidence>
<evidence type="ECO:0008006" key="3">
    <source>
        <dbReference type="Google" id="ProtNLM"/>
    </source>
</evidence>
<proteinExistence type="predicted"/>
<dbReference type="OrthoDB" id="9813840at2"/>
<gene>
    <name evidence="1" type="ORF">SAMN04487989_102116</name>
</gene>